<dbReference type="InterPro" id="IPR009078">
    <property type="entry name" value="Ferritin-like_SF"/>
</dbReference>
<gene>
    <name evidence="3" type="ORF">Pme01_56470</name>
</gene>
<evidence type="ECO:0000256" key="1">
    <source>
        <dbReference type="SAM" id="MobiDB-lite"/>
    </source>
</evidence>
<keyword evidence="4" id="KW-1185">Reference proteome</keyword>
<evidence type="ECO:0000313" key="4">
    <source>
        <dbReference type="Proteomes" id="UP000599074"/>
    </source>
</evidence>
<dbReference type="InterPro" id="IPR012312">
    <property type="entry name" value="Hemerythrin-like"/>
</dbReference>
<comment type="caution">
    <text evidence="3">The sequence shown here is derived from an EMBL/GenBank/DDBJ whole genome shotgun (WGS) entry which is preliminary data.</text>
</comment>
<proteinExistence type="predicted"/>
<feature type="domain" description="Hemerythrin-like" evidence="2">
    <location>
        <begin position="366"/>
        <end position="482"/>
    </location>
</feature>
<dbReference type="EMBL" id="BOON01000065">
    <property type="protein sequence ID" value="GII26050.1"/>
    <property type="molecule type" value="Genomic_DNA"/>
</dbReference>
<dbReference type="Pfam" id="PF01814">
    <property type="entry name" value="Hemerythrin"/>
    <property type="match status" value="1"/>
</dbReference>
<dbReference type="CDD" id="cd12108">
    <property type="entry name" value="Hr-like"/>
    <property type="match status" value="1"/>
</dbReference>
<protein>
    <recommendedName>
        <fullName evidence="2">Hemerythrin-like domain-containing protein</fullName>
    </recommendedName>
</protein>
<dbReference type="PANTHER" id="PTHR35585:SF1">
    <property type="entry name" value="HHE DOMAIN PROTEIN (AFU_ORTHOLOGUE AFUA_4G00730)"/>
    <property type="match status" value="1"/>
</dbReference>
<accession>A0A8J3TF74</accession>
<name>A0A8J3TF74_9ACTN</name>
<feature type="region of interest" description="Disordered" evidence="1">
    <location>
        <begin position="163"/>
        <end position="183"/>
    </location>
</feature>
<sequence length="504" mass="57768">MFNPLEYNGIPLERQTRDWRELDVSPIDAESVDPYVTSRIIAVNSVENEAIQFDYQIARNHADSDVRREMDYLGFLSEQQHRVANRLLPEAGSLLETALEYEHAAVDLDSWLARAEPDPQRREVYECDALEDFDHLYRYTDVAEMAGRRGAERVVDELTDVLPERPGAGQAPAEAERGRESTTAPMSDLNALTMLSVEQLMRSFYRSADPNYADPLTRPAYREIGRSEEEQVARHQALVDPAASWWEQLVIHQYNECYLYYAFLQQESDPRVRAVWELYLDMELTRLRVARDLLRRFGGREVEEIVGSGLPEPLGFERNRDFLRQLLASRLDPETLGSGGIREVPEIREVRARMASAPATDGASDVIDVLTDQHNRIEVLFGELEIAADERRQGVWDELVRLLSEHEAVEDEVVHPLARDTIVGGFDVVRDLVEEERKIKQMLLRLIDAGTGWERFDDEVTQLRDAVLAHTRNEEQYEFPQLRDSVPTEQLRELAVAVRPAVAA</sequence>
<reference evidence="3" key="1">
    <citation type="submission" date="2021-01" db="EMBL/GenBank/DDBJ databases">
        <title>Whole genome shotgun sequence of Planosporangium mesophilum NBRC 109066.</title>
        <authorList>
            <person name="Komaki H."/>
            <person name="Tamura T."/>
        </authorList>
    </citation>
    <scope>NUCLEOTIDE SEQUENCE</scope>
    <source>
        <strain evidence="3">NBRC 109066</strain>
    </source>
</reference>
<dbReference type="AlphaFoldDB" id="A0A8J3TF74"/>
<evidence type="ECO:0000259" key="2">
    <source>
        <dbReference type="Pfam" id="PF01814"/>
    </source>
</evidence>
<organism evidence="3 4">
    <name type="scientific">Planosporangium mesophilum</name>
    <dbReference type="NCBI Taxonomy" id="689768"/>
    <lineage>
        <taxon>Bacteria</taxon>
        <taxon>Bacillati</taxon>
        <taxon>Actinomycetota</taxon>
        <taxon>Actinomycetes</taxon>
        <taxon>Micromonosporales</taxon>
        <taxon>Micromonosporaceae</taxon>
        <taxon>Planosporangium</taxon>
    </lineage>
</organism>
<evidence type="ECO:0000313" key="3">
    <source>
        <dbReference type="EMBL" id="GII26050.1"/>
    </source>
</evidence>
<dbReference type="RefSeq" id="WP_168115218.1">
    <property type="nucleotide sequence ID" value="NZ_BOON01000065.1"/>
</dbReference>
<dbReference type="Gene3D" id="1.20.120.520">
    <property type="entry name" value="nmb1532 protein domain like"/>
    <property type="match status" value="1"/>
</dbReference>
<dbReference type="PANTHER" id="PTHR35585">
    <property type="entry name" value="HHE DOMAIN PROTEIN (AFU_ORTHOLOGUE AFUA_4G00730)"/>
    <property type="match status" value="1"/>
</dbReference>
<dbReference type="SUPFAM" id="SSF47240">
    <property type="entry name" value="Ferritin-like"/>
    <property type="match status" value="1"/>
</dbReference>
<dbReference type="Proteomes" id="UP000599074">
    <property type="component" value="Unassembled WGS sequence"/>
</dbReference>